<evidence type="ECO:0000256" key="5">
    <source>
        <dbReference type="ARBA" id="ARBA00022832"/>
    </source>
</evidence>
<dbReference type="GO" id="GO:0006633">
    <property type="term" value="P:fatty acid biosynthetic process"/>
    <property type="evidence" value="ECO:0007669"/>
    <property type="project" value="UniProtKB-KW"/>
</dbReference>
<dbReference type="OrthoDB" id="19906at2"/>
<proteinExistence type="inferred from homology"/>
<dbReference type="PANTHER" id="PTHR11351">
    <property type="entry name" value="ACYL-COA DESATURASE"/>
    <property type="match status" value="1"/>
</dbReference>
<evidence type="ECO:0000256" key="8">
    <source>
        <dbReference type="ARBA" id="ARBA00023004"/>
    </source>
</evidence>
<keyword evidence="9" id="KW-0443">Lipid metabolism</keyword>
<sequence length="372" mass="43397">MKNKPAILWTNLLVFLITFLVAAIGVPTYAYLYGFDTVHWVATIVMLGYAGMSITVGYHRLWAHKTYEAHPILQFILALGGAFALQNSALHWSSDHRIHHKYVDQNGKDPYSAKKGFWFSHIGWMLRDYQGDTYSDYSNVRDLQKNKIVMWQHKHYLALTIIMNFGIPLVLGFIYDDIIGMLLTVGVLRLVLSHHFTFFINSLAHIWGSQPYTDKNTARDNGALAFLTYGEGYHNYHHIFETDYRNGILWWQFDPTKWFIKGCSYIGLTKNLRKVPGAKIVAAKLKMQKFETENKLLQKPNHTELIAKLEEEYQHLVERMKLFGQVQREYLIAKKQKMSDAAFKDLKQNYKQLKQQISEQQKQWQQTIVQLA</sequence>
<feature type="transmembrane region" description="Helical" evidence="12">
    <location>
        <begin position="181"/>
        <end position="200"/>
    </location>
</feature>
<evidence type="ECO:0000256" key="6">
    <source>
        <dbReference type="ARBA" id="ARBA00022989"/>
    </source>
</evidence>
<keyword evidence="15" id="KW-1185">Reference proteome</keyword>
<dbReference type="InterPro" id="IPR005804">
    <property type="entry name" value="FA_desaturase_dom"/>
</dbReference>
<feature type="transmembrane region" description="Helical" evidence="12">
    <location>
        <begin position="156"/>
        <end position="175"/>
    </location>
</feature>
<evidence type="ECO:0000256" key="12">
    <source>
        <dbReference type="SAM" id="Phobius"/>
    </source>
</evidence>
<evidence type="ECO:0000313" key="14">
    <source>
        <dbReference type="EMBL" id="PQJ52480.1"/>
    </source>
</evidence>
<evidence type="ECO:0000256" key="10">
    <source>
        <dbReference type="ARBA" id="ARBA00023136"/>
    </source>
</evidence>
<dbReference type="GO" id="GO:0016020">
    <property type="term" value="C:membrane"/>
    <property type="evidence" value="ECO:0007669"/>
    <property type="project" value="UniProtKB-SubCell"/>
</dbReference>
<dbReference type="Pfam" id="PF00487">
    <property type="entry name" value="FA_desaturase"/>
    <property type="match status" value="1"/>
</dbReference>
<comment type="similarity">
    <text evidence="2">Belongs to the fatty acid desaturase type 2 family.</text>
</comment>
<dbReference type="AlphaFoldDB" id="A0A2S7UT82"/>
<protein>
    <submittedName>
        <fullName evidence="14">Acyl-CoA desaturase</fullName>
    </submittedName>
</protein>
<gene>
    <name evidence="14" type="ORF">BTO11_01670</name>
</gene>
<reference evidence="14 15" key="1">
    <citation type="submission" date="2016-12" db="EMBL/GenBank/DDBJ databases">
        <title>Diversity of luminous bacteria.</title>
        <authorList>
            <person name="Yoshizawa S."/>
            <person name="Kogure K."/>
        </authorList>
    </citation>
    <scope>NUCLEOTIDE SEQUENCE [LARGE SCALE GENOMIC DNA]</scope>
    <source>
        <strain evidence="14 15">SA4-48</strain>
    </source>
</reference>
<evidence type="ECO:0000256" key="9">
    <source>
        <dbReference type="ARBA" id="ARBA00023098"/>
    </source>
</evidence>
<dbReference type="PRINTS" id="PR00075">
    <property type="entry name" value="FACDDSATRASE"/>
</dbReference>
<organism evidence="14 15">
    <name type="scientific">Psychrosphaera saromensis</name>
    <dbReference type="NCBI Taxonomy" id="716813"/>
    <lineage>
        <taxon>Bacteria</taxon>
        <taxon>Pseudomonadati</taxon>
        <taxon>Pseudomonadota</taxon>
        <taxon>Gammaproteobacteria</taxon>
        <taxon>Alteromonadales</taxon>
        <taxon>Pseudoalteromonadaceae</taxon>
        <taxon>Psychrosphaera</taxon>
    </lineage>
</organism>
<feature type="transmembrane region" description="Helical" evidence="12">
    <location>
        <begin position="12"/>
        <end position="32"/>
    </location>
</feature>
<keyword evidence="11" id="KW-0275">Fatty acid biosynthesis</keyword>
<dbReference type="InterPro" id="IPR015876">
    <property type="entry name" value="Acyl-CoA_DS"/>
</dbReference>
<evidence type="ECO:0000313" key="15">
    <source>
        <dbReference type="Proteomes" id="UP000239007"/>
    </source>
</evidence>
<keyword evidence="6 12" id="KW-1133">Transmembrane helix</keyword>
<keyword evidence="8" id="KW-0408">Iron</keyword>
<keyword evidence="3" id="KW-0444">Lipid biosynthesis</keyword>
<evidence type="ECO:0000256" key="3">
    <source>
        <dbReference type="ARBA" id="ARBA00022516"/>
    </source>
</evidence>
<keyword evidence="7" id="KW-0560">Oxidoreductase</keyword>
<comment type="caution">
    <text evidence="14">The sequence shown here is derived from an EMBL/GenBank/DDBJ whole genome shotgun (WGS) entry which is preliminary data.</text>
</comment>
<dbReference type="GO" id="GO:0016717">
    <property type="term" value="F:oxidoreductase activity, acting on paired donors, with oxidation of a pair of donors resulting in the reduction of molecular oxygen to two molecules of water"/>
    <property type="evidence" value="ECO:0007669"/>
    <property type="project" value="InterPro"/>
</dbReference>
<comment type="subcellular location">
    <subcellularLocation>
        <location evidence="1">Membrane</location>
        <topology evidence="1">Multi-pass membrane protein</topology>
    </subcellularLocation>
</comment>
<evidence type="ECO:0000256" key="7">
    <source>
        <dbReference type="ARBA" id="ARBA00023002"/>
    </source>
</evidence>
<dbReference type="RefSeq" id="WP_105050940.1">
    <property type="nucleotide sequence ID" value="NZ_BMYG01000004.1"/>
</dbReference>
<name>A0A2S7UT82_9GAMM</name>
<dbReference type="PANTHER" id="PTHR11351:SF31">
    <property type="entry name" value="DESATURASE 1, ISOFORM A-RELATED"/>
    <property type="match status" value="1"/>
</dbReference>
<keyword evidence="4 12" id="KW-0812">Transmembrane</keyword>
<dbReference type="EMBL" id="MSCH01000003">
    <property type="protein sequence ID" value="PQJ52480.1"/>
    <property type="molecule type" value="Genomic_DNA"/>
</dbReference>
<evidence type="ECO:0000256" key="1">
    <source>
        <dbReference type="ARBA" id="ARBA00004141"/>
    </source>
</evidence>
<dbReference type="Proteomes" id="UP000239007">
    <property type="component" value="Unassembled WGS sequence"/>
</dbReference>
<evidence type="ECO:0000259" key="13">
    <source>
        <dbReference type="Pfam" id="PF00487"/>
    </source>
</evidence>
<evidence type="ECO:0000256" key="11">
    <source>
        <dbReference type="ARBA" id="ARBA00023160"/>
    </source>
</evidence>
<evidence type="ECO:0000256" key="4">
    <source>
        <dbReference type="ARBA" id="ARBA00022692"/>
    </source>
</evidence>
<dbReference type="CDD" id="cd03505">
    <property type="entry name" value="Delta9-FADS-like"/>
    <property type="match status" value="1"/>
</dbReference>
<feature type="transmembrane region" description="Helical" evidence="12">
    <location>
        <begin position="38"/>
        <end position="58"/>
    </location>
</feature>
<feature type="domain" description="Fatty acid desaturase" evidence="13">
    <location>
        <begin position="39"/>
        <end position="257"/>
    </location>
</feature>
<keyword evidence="10 12" id="KW-0472">Membrane</keyword>
<keyword evidence="5" id="KW-0276">Fatty acid metabolism</keyword>
<accession>A0A2S7UT82</accession>
<evidence type="ECO:0000256" key="2">
    <source>
        <dbReference type="ARBA" id="ARBA00008749"/>
    </source>
</evidence>